<comment type="caution">
    <text evidence="1">The sequence shown here is derived from an EMBL/GenBank/DDBJ whole genome shotgun (WGS) entry which is preliminary data.</text>
</comment>
<gene>
    <name evidence="1" type="ORF">MMYC01_208897</name>
</gene>
<proteinExistence type="predicted"/>
<accession>A0A175VUC8</accession>
<evidence type="ECO:0000313" key="2">
    <source>
        <dbReference type="Proteomes" id="UP000078237"/>
    </source>
</evidence>
<evidence type="ECO:0000313" key="1">
    <source>
        <dbReference type="EMBL" id="KXX75118.1"/>
    </source>
</evidence>
<sequence length="84" mass="9188">MTSVVYAAPKKRQPDYTLQVRESAYPSSCGFNTCCIPGCETYLDFGPGSNCENSHVSWAGSCVQNYENPQGTQDIANCDGYEMT</sequence>
<dbReference type="EMBL" id="LCTW02000293">
    <property type="protein sequence ID" value="KXX75118.1"/>
    <property type="molecule type" value="Genomic_DNA"/>
</dbReference>
<dbReference type="VEuPathDB" id="FungiDB:MMYC01_208897"/>
<dbReference type="Proteomes" id="UP000078237">
    <property type="component" value="Unassembled WGS sequence"/>
</dbReference>
<keyword evidence="2" id="KW-1185">Reference proteome</keyword>
<protein>
    <submittedName>
        <fullName evidence="1">Uncharacterized protein</fullName>
    </submittedName>
</protein>
<name>A0A175VUC8_9PEZI</name>
<reference evidence="1 2" key="1">
    <citation type="journal article" date="2016" name="Genome Announc.">
        <title>Genome Sequence of Madurella mycetomatis mm55, Isolated from a Human Mycetoma Case in Sudan.</title>
        <authorList>
            <person name="Smit S."/>
            <person name="Derks M.F."/>
            <person name="Bervoets S."/>
            <person name="Fahal A."/>
            <person name="van Leeuwen W."/>
            <person name="van Belkum A."/>
            <person name="van de Sande W.W."/>
        </authorList>
    </citation>
    <scope>NUCLEOTIDE SEQUENCE [LARGE SCALE GENOMIC DNA]</scope>
    <source>
        <strain evidence="2">mm55</strain>
    </source>
</reference>
<organism evidence="1 2">
    <name type="scientific">Madurella mycetomatis</name>
    <dbReference type="NCBI Taxonomy" id="100816"/>
    <lineage>
        <taxon>Eukaryota</taxon>
        <taxon>Fungi</taxon>
        <taxon>Dikarya</taxon>
        <taxon>Ascomycota</taxon>
        <taxon>Pezizomycotina</taxon>
        <taxon>Sordariomycetes</taxon>
        <taxon>Sordariomycetidae</taxon>
        <taxon>Sordariales</taxon>
        <taxon>Sordariales incertae sedis</taxon>
        <taxon>Madurella</taxon>
    </lineage>
</organism>
<dbReference type="AlphaFoldDB" id="A0A175VUC8"/>